<name>A0A834FES9_ORYME</name>
<comment type="caution">
    <text evidence="2">The sequence shown here is derived from an EMBL/GenBank/DDBJ whole genome shotgun (WGS) entry which is preliminary data.</text>
</comment>
<dbReference type="Proteomes" id="UP000646548">
    <property type="component" value="Unassembled WGS sequence"/>
</dbReference>
<dbReference type="EMBL" id="WKFB01000201">
    <property type="protein sequence ID" value="KAF6732014.1"/>
    <property type="molecule type" value="Genomic_DNA"/>
</dbReference>
<evidence type="ECO:0000313" key="2">
    <source>
        <dbReference type="EMBL" id="KAF6732014.1"/>
    </source>
</evidence>
<organism evidence="2 3">
    <name type="scientific">Oryzias melastigma</name>
    <name type="common">Marine medaka</name>
    <dbReference type="NCBI Taxonomy" id="30732"/>
    <lineage>
        <taxon>Eukaryota</taxon>
        <taxon>Metazoa</taxon>
        <taxon>Chordata</taxon>
        <taxon>Craniata</taxon>
        <taxon>Vertebrata</taxon>
        <taxon>Euteleostomi</taxon>
        <taxon>Actinopterygii</taxon>
        <taxon>Neopterygii</taxon>
        <taxon>Teleostei</taxon>
        <taxon>Neoteleostei</taxon>
        <taxon>Acanthomorphata</taxon>
        <taxon>Ovalentaria</taxon>
        <taxon>Atherinomorphae</taxon>
        <taxon>Beloniformes</taxon>
        <taxon>Adrianichthyidae</taxon>
        <taxon>Oryziinae</taxon>
        <taxon>Oryzias</taxon>
    </lineage>
</organism>
<proteinExistence type="predicted"/>
<feature type="region of interest" description="Disordered" evidence="1">
    <location>
        <begin position="105"/>
        <end position="134"/>
    </location>
</feature>
<dbReference type="AlphaFoldDB" id="A0A834FES9"/>
<accession>A0A834FES9</accession>
<evidence type="ECO:0000313" key="3">
    <source>
        <dbReference type="Proteomes" id="UP000646548"/>
    </source>
</evidence>
<protein>
    <submittedName>
        <fullName evidence="2">Uncharacterized protein</fullName>
    </submittedName>
</protein>
<sequence>MSQQVELVRPVCHTCVATETPERRLLLQSHLSAGTHTPTDALQGWTGWRGWWETKWVSAAAQISVFLVLTGMDDSGDMVEGAVKNALGIEDKKKDEKKGGFMSFFGGDKDKEKEKEKDGGIFSFGDDDKKKKDDDGGFFSKVFHKHDDDDDEKGQAEEIRV</sequence>
<feature type="compositionally biased region" description="Basic and acidic residues" evidence="1">
    <location>
        <begin position="107"/>
        <end position="119"/>
    </location>
</feature>
<evidence type="ECO:0000256" key="1">
    <source>
        <dbReference type="SAM" id="MobiDB-lite"/>
    </source>
</evidence>
<gene>
    <name evidence="2" type="ORF">FQA47_008068</name>
</gene>
<reference evidence="2" key="1">
    <citation type="journal article" name="BMC Genomics">
        <title>Long-read sequencing and de novo genome assembly of marine medaka (Oryzias melastigma).</title>
        <authorList>
            <person name="Liang P."/>
            <person name="Saqib H.S.A."/>
            <person name="Ni X."/>
            <person name="Shen Y."/>
        </authorList>
    </citation>
    <scope>NUCLEOTIDE SEQUENCE</scope>
    <source>
        <strain evidence="2">Bigg-433</strain>
    </source>
</reference>